<protein>
    <submittedName>
        <fullName evidence="1">Uncharacterized protein</fullName>
    </submittedName>
</protein>
<name>A0ACB9PZK1_BAUVA</name>
<comment type="caution">
    <text evidence="1">The sequence shown here is derived from an EMBL/GenBank/DDBJ whole genome shotgun (WGS) entry which is preliminary data.</text>
</comment>
<keyword evidence="2" id="KW-1185">Reference proteome</keyword>
<proteinExistence type="predicted"/>
<accession>A0ACB9PZK1</accession>
<dbReference type="Proteomes" id="UP000828941">
    <property type="component" value="Chromosome 3"/>
</dbReference>
<gene>
    <name evidence="1" type="ORF">L6164_006341</name>
</gene>
<organism evidence="1 2">
    <name type="scientific">Bauhinia variegata</name>
    <name type="common">Purple orchid tree</name>
    <name type="synonym">Phanera variegata</name>
    <dbReference type="NCBI Taxonomy" id="167791"/>
    <lineage>
        <taxon>Eukaryota</taxon>
        <taxon>Viridiplantae</taxon>
        <taxon>Streptophyta</taxon>
        <taxon>Embryophyta</taxon>
        <taxon>Tracheophyta</taxon>
        <taxon>Spermatophyta</taxon>
        <taxon>Magnoliopsida</taxon>
        <taxon>eudicotyledons</taxon>
        <taxon>Gunneridae</taxon>
        <taxon>Pentapetalae</taxon>
        <taxon>rosids</taxon>
        <taxon>fabids</taxon>
        <taxon>Fabales</taxon>
        <taxon>Fabaceae</taxon>
        <taxon>Cercidoideae</taxon>
        <taxon>Cercideae</taxon>
        <taxon>Bauhiniinae</taxon>
        <taxon>Bauhinia</taxon>
    </lineage>
</organism>
<evidence type="ECO:0000313" key="2">
    <source>
        <dbReference type="Proteomes" id="UP000828941"/>
    </source>
</evidence>
<sequence>MEDGSALSKAHETEGVNKPKEESEAEYRQLEGTLKPYREKKRKENTGYSASSDRVAAAGHSHQGASTQNATSWLCLISGL</sequence>
<dbReference type="EMBL" id="CM039428">
    <property type="protein sequence ID" value="KAI4352055.1"/>
    <property type="molecule type" value="Genomic_DNA"/>
</dbReference>
<evidence type="ECO:0000313" key="1">
    <source>
        <dbReference type="EMBL" id="KAI4352055.1"/>
    </source>
</evidence>
<reference evidence="1 2" key="1">
    <citation type="journal article" date="2022" name="DNA Res.">
        <title>Chromosomal-level genome assembly of the orchid tree Bauhinia variegata (Leguminosae; Cercidoideae) supports the allotetraploid origin hypothesis of Bauhinia.</title>
        <authorList>
            <person name="Zhong Y."/>
            <person name="Chen Y."/>
            <person name="Zheng D."/>
            <person name="Pang J."/>
            <person name="Liu Y."/>
            <person name="Luo S."/>
            <person name="Meng S."/>
            <person name="Qian L."/>
            <person name="Wei D."/>
            <person name="Dai S."/>
            <person name="Zhou R."/>
        </authorList>
    </citation>
    <scope>NUCLEOTIDE SEQUENCE [LARGE SCALE GENOMIC DNA]</scope>
    <source>
        <strain evidence="1">BV-YZ2020</strain>
    </source>
</reference>